<dbReference type="PROSITE" id="PS01125">
    <property type="entry name" value="ROK"/>
    <property type="match status" value="1"/>
</dbReference>
<evidence type="ECO:0000313" key="10">
    <source>
        <dbReference type="Proteomes" id="UP000729290"/>
    </source>
</evidence>
<dbReference type="Proteomes" id="UP000729290">
    <property type="component" value="Unassembled WGS sequence"/>
</dbReference>
<dbReference type="PANTHER" id="PTHR18964">
    <property type="entry name" value="ROK (REPRESSOR, ORF, KINASE) FAMILY"/>
    <property type="match status" value="1"/>
</dbReference>
<evidence type="ECO:0000256" key="3">
    <source>
        <dbReference type="ARBA" id="ARBA00014701"/>
    </source>
</evidence>
<dbReference type="Gene3D" id="3.30.420.40">
    <property type="match status" value="2"/>
</dbReference>
<proteinExistence type="inferred from homology"/>
<sequence>MEYVFGIDVGGTSVKLGLFTTAGDLLDKWEIPTNTAEGGKAILPDIAQALRHKMEERGIQSAQVKGAGIGVPGPVTADGIVDHCVNLGWGVVDITKEMERLTGLPSRAGNDANIAALGEVWQGCGKGYQDVLMVTIGTGIGGGLVLGEKIVTGATGSAAEIGHICVNPMETESCNCGNQGCLEQYTSATGILRMAKKRLAQEDTPSMLREKEHLTTKDVLDAAKAGDPLAAEVVDRMARIMGMALAGCCAVTDVALIIIGGGVSKAGAFLTDAIQSYYRKYAFHTQKETAFKLAELGNDAGIYGAARLMI</sequence>
<comment type="similarity">
    <text evidence="1">Belongs to the ROK (NagC/XylR) family.</text>
</comment>
<reference evidence="9 10" key="1">
    <citation type="journal article" date="2021" name="Sci. Rep.">
        <title>The distribution of antibiotic resistance genes in chicken gut microbiota commensals.</title>
        <authorList>
            <person name="Juricova H."/>
            <person name="Matiasovicova J."/>
            <person name="Kubasova T."/>
            <person name="Cejkova D."/>
            <person name="Rychlik I."/>
        </authorList>
    </citation>
    <scope>NUCLEOTIDE SEQUENCE [LARGE SCALE GENOMIC DNA]</scope>
    <source>
        <strain evidence="9 10">An431b</strain>
    </source>
</reference>
<comment type="caution">
    <text evidence="9">The sequence shown here is derived from an EMBL/GenBank/DDBJ whole genome shotgun (WGS) entry which is preliminary data.</text>
</comment>
<accession>A0ABS2G741</accession>
<keyword evidence="4 9" id="KW-0808">Transferase</keyword>
<keyword evidence="6" id="KW-0418">Kinase</keyword>
<dbReference type="RefSeq" id="WP_205132511.1">
    <property type="nucleotide sequence ID" value="NZ_JACSNT010000001.1"/>
</dbReference>
<dbReference type="GO" id="GO:0004340">
    <property type="term" value="F:glucokinase activity"/>
    <property type="evidence" value="ECO:0007669"/>
    <property type="project" value="UniProtKB-EC"/>
</dbReference>
<organism evidence="9 10">
    <name type="scientific">Anaerotignum lactatifermentans</name>
    <dbReference type="NCBI Taxonomy" id="160404"/>
    <lineage>
        <taxon>Bacteria</taxon>
        <taxon>Bacillati</taxon>
        <taxon>Bacillota</taxon>
        <taxon>Clostridia</taxon>
        <taxon>Lachnospirales</taxon>
        <taxon>Anaerotignaceae</taxon>
        <taxon>Anaerotignum</taxon>
    </lineage>
</organism>
<dbReference type="PANTHER" id="PTHR18964:SF149">
    <property type="entry name" value="BIFUNCTIONAL UDP-N-ACETYLGLUCOSAMINE 2-EPIMERASE_N-ACETYLMANNOSAMINE KINASE"/>
    <property type="match status" value="1"/>
</dbReference>
<evidence type="ECO:0000256" key="2">
    <source>
        <dbReference type="ARBA" id="ARBA00012323"/>
    </source>
</evidence>
<name>A0ABS2G741_9FIRM</name>
<evidence type="ECO:0000256" key="8">
    <source>
        <dbReference type="ARBA" id="ARBA00032386"/>
    </source>
</evidence>
<dbReference type="EMBL" id="JACSNV010000001">
    <property type="protein sequence ID" value="MBM6876573.1"/>
    <property type="molecule type" value="Genomic_DNA"/>
</dbReference>
<evidence type="ECO:0000313" key="9">
    <source>
        <dbReference type="EMBL" id="MBM6876573.1"/>
    </source>
</evidence>
<evidence type="ECO:0000256" key="5">
    <source>
        <dbReference type="ARBA" id="ARBA00022741"/>
    </source>
</evidence>
<evidence type="ECO:0000256" key="6">
    <source>
        <dbReference type="ARBA" id="ARBA00022777"/>
    </source>
</evidence>
<keyword evidence="10" id="KW-1185">Reference proteome</keyword>
<gene>
    <name evidence="9" type="ORF">H9X83_00150</name>
</gene>
<dbReference type="EC" id="2.7.1.2" evidence="2"/>
<dbReference type="InterPro" id="IPR043129">
    <property type="entry name" value="ATPase_NBD"/>
</dbReference>
<dbReference type="InterPro" id="IPR000600">
    <property type="entry name" value="ROK"/>
</dbReference>
<keyword evidence="7" id="KW-0067">ATP-binding</keyword>
<evidence type="ECO:0000256" key="7">
    <source>
        <dbReference type="ARBA" id="ARBA00022840"/>
    </source>
</evidence>
<dbReference type="SUPFAM" id="SSF53067">
    <property type="entry name" value="Actin-like ATPase domain"/>
    <property type="match status" value="1"/>
</dbReference>
<evidence type="ECO:0000256" key="1">
    <source>
        <dbReference type="ARBA" id="ARBA00006479"/>
    </source>
</evidence>
<protein>
    <recommendedName>
        <fullName evidence="3">Glucokinase</fullName>
        <ecNumber evidence="2">2.7.1.2</ecNumber>
    </recommendedName>
    <alternativeName>
        <fullName evidence="8">Glucose kinase</fullName>
    </alternativeName>
</protein>
<dbReference type="InterPro" id="IPR004654">
    <property type="entry name" value="ROK_glcA"/>
</dbReference>
<dbReference type="NCBIfam" id="TIGR00744">
    <property type="entry name" value="ROK_glcA_fam"/>
    <property type="match status" value="1"/>
</dbReference>
<evidence type="ECO:0000256" key="4">
    <source>
        <dbReference type="ARBA" id="ARBA00022679"/>
    </source>
</evidence>
<dbReference type="Pfam" id="PF00480">
    <property type="entry name" value="ROK"/>
    <property type="match status" value="1"/>
</dbReference>
<keyword evidence="5" id="KW-0547">Nucleotide-binding</keyword>
<dbReference type="InterPro" id="IPR049874">
    <property type="entry name" value="ROK_cs"/>
</dbReference>